<keyword evidence="3" id="KW-1185">Reference proteome</keyword>
<feature type="chain" id="PRO_5045513090" evidence="1">
    <location>
        <begin position="23"/>
        <end position="204"/>
    </location>
</feature>
<reference evidence="2 3" key="1">
    <citation type="submission" date="2022-05" db="EMBL/GenBank/DDBJ databases">
        <authorList>
            <consortium name="Genoscope - CEA"/>
            <person name="William W."/>
        </authorList>
    </citation>
    <scope>NUCLEOTIDE SEQUENCE [LARGE SCALE GENOMIC DNA]</scope>
</reference>
<keyword evidence="1" id="KW-0732">Signal</keyword>
<evidence type="ECO:0000313" key="3">
    <source>
        <dbReference type="Proteomes" id="UP001159427"/>
    </source>
</evidence>
<gene>
    <name evidence="2" type="ORF">PEVE_00019292</name>
</gene>
<proteinExistence type="predicted"/>
<organism evidence="2 3">
    <name type="scientific">Porites evermanni</name>
    <dbReference type="NCBI Taxonomy" id="104178"/>
    <lineage>
        <taxon>Eukaryota</taxon>
        <taxon>Metazoa</taxon>
        <taxon>Cnidaria</taxon>
        <taxon>Anthozoa</taxon>
        <taxon>Hexacorallia</taxon>
        <taxon>Scleractinia</taxon>
        <taxon>Fungiina</taxon>
        <taxon>Poritidae</taxon>
        <taxon>Porites</taxon>
    </lineage>
</organism>
<evidence type="ECO:0000313" key="2">
    <source>
        <dbReference type="EMBL" id="CAH3023423.1"/>
    </source>
</evidence>
<dbReference type="Proteomes" id="UP001159427">
    <property type="component" value="Unassembled WGS sequence"/>
</dbReference>
<name>A0ABN8M5E5_9CNID</name>
<accession>A0ABN8M5E5</accession>
<sequence length="204" mass="22221">MNLKAFAIVFLTTFLLCQNTHSATLRSRRSIVGLSAVGSIQGGQTVSTVQVLNEWCTNLTTHLNTTLEKFASIPFNRSMGSSYISASSGVTVLQRLTYDLNHIKIYSLLFSQIPSVMTGPQSDLCLKDGVRLLSGLIIGMDVAEAYLNGTSSFPPQFLHGNKLGSPARYQDLSREMAVLKSQMRELVIIIGNNMFSSSAHVVSV</sequence>
<protein>
    <submittedName>
        <fullName evidence="2">Uncharacterized protein</fullName>
    </submittedName>
</protein>
<comment type="caution">
    <text evidence="2">The sequence shown here is derived from an EMBL/GenBank/DDBJ whole genome shotgun (WGS) entry which is preliminary data.</text>
</comment>
<evidence type="ECO:0000256" key="1">
    <source>
        <dbReference type="SAM" id="SignalP"/>
    </source>
</evidence>
<dbReference type="EMBL" id="CALNXI010000260">
    <property type="protein sequence ID" value="CAH3023423.1"/>
    <property type="molecule type" value="Genomic_DNA"/>
</dbReference>
<feature type="signal peptide" evidence="1">
    <location>
        <begin position="1"/>
        <end position="22"/>
    </location>
</feature>